<comment type="subcellular location">
    <subcellularLocation>
        <location evidence="1">Membrane</location>
        <topology evidence="1">Multi-pass membrane protein</topology>
    </subcellularLocation>
</comment>
<keyword evidence="7" id="KW-1185">Reference proteome</keyword>
<keyword evidence="4 5" id="KW-0472">Membrane</keyword>
<gene>
    <name evidence="6" type="ORF">TRSC58_02221</name>
</gene>
<evidence type="ECO:0000313" key="6">
    <source>
        <dbReference type="EMBL" id="ESL10051.1"/>
    </source>
</evidence>
<feature type="transmembrane region" description="Helical" evidence="5">
    <location>
        <begin position="222"/>
        <end position="242"/>
    </location>
</feature>
<dbReference type="PANTHER" id="PTHR21389:SF0">
    <property type="entry name" value="ETOPOSIDE-INDUCED PROTEIN 2.4 HOMOLOG"/>
    <property type="match status" value="1"/>
</dbReference>
<evidence type="ECO:0000256" key="4">
    <source>
        <dbReference type="ARBA" id="ARBA00023136"/>
    </source>
</evidence>
<keyword evidence="2 5" id="KW-0812">Transmembrane</keyword>
<name>A0A061J7I2_TRYRA</name>
<evidence type="ECO:0000313" key="7">
    <source>
        <dbReference type="Proteomes" id="UP000031737"/>
    </source>
</evidence>
<dbReference type="Proteomes" id="UP000031737">
    <property type="component" value="Unassembled WGS sequence"/>
</dbReference>
<feature type="transmembrane region" description="Helical" evidence="5">
    <location>
        <begin position="326"/>
        <end position="345"/>
    </location>
</feature>
<dbReference type="GO" id="GO:0005783">
    <property type="term" value="C:endoplasmic reticulum"/>
    <property type="evidence" value="ECO:0007669"/>
    <property type="project" value="TreeGrafter"/>
</dbReference>
<feature type="transmembrane region" description="Helical" evidence="5">
    <location>
        <begin position="56"/>
        <end position="77"/>
    </location>
</feature>
<comment type="caution">
    <text evidence="6">The sequence shown here is derived from an EMBL/GenBank/DDBJ whole genome shotgun (WGS) entry which is preliminary data.</text>
</comment>
<keyword evidence="3 5" id="KW-1133">Transmembrane helix</keyword>
<dbReference type="GO" id="GO:0016020">
    <property type="term" value="C:membrane"/>
    <property type="evidence" value="ECO:0007669"/>
    <property type="project" value="UniProtKB-SubCell"/>
</dbReference>
<dbReference type="PANTHER" id="PTHR21389">
    <property type="entry name" value="P53 INDUCED PROTEIN"/>
    <property type="match status" value="1"/>
</dbReference>
<protein>
    <submittedName>
        <fullName evidence="6">Uncharacterized protein</fullName>
    </submittedName>
</protein>
<dbReference type="AlphaFoldDB" id="A0A061J7I2"/>
<organism evidence="6 7">
    <name type="scientific">Trypanosoma rangeli SC58</name>
    <dbReference type="NCBI Taxonomy" id="429131"/>
    <lineage>
        <taxon>Eukaryota</taxon>
        <taxon>Discoba</taxon>
        <taxon>Euglenozoa</taxon>
        <taxon>Kinetoplastea</taxon>
        <taxon>Metakinetoplastina</taxon>
        <taxon>Trypanosomatida</taxon>
        <taxon>Trypanosomatidae</taxon>
        <taxon>Trypanosoma</taxon>
        <taxon>Herpetosoma</taxon>
    </lineage>
</organism>
<evidence type="ECO:0000256" key="5">
    <source>
        <dbReference type="SAM" id="Phobius"/>
    </source>
</evidence>
<evidence type="ECO:0000256" key="2">
    <source>
        <dbReference type="ARBA" id="ARBA00022692"/>
    </source>
</evidence>
<dbReference type="OrthoDB" id="266518at2759"/>
<sequence length="350" mass="38472">MMSMEKAVLRLKHIVIGALEIFCAVAFGTLQSLDAVKLFVYLRANAHLRRTLRSCLVANGVFFFSLWAASVFFSYIWDFGGGIMRGGVIFGKAGNERAAVTAGNEIGLAGRVWLSVFDVTWVIPAYALTQAFGVRWYSALYNEAYVEKKRRASSLRPRGGAGEYVKDGEIISTVSPQGADGAFSFCAVVLSASEIMFKALVMAAYALLAAVVDAVIPSPVGSYLAFAMNSWLYALYVFDYRLSTQYVVDRRSRRYTRVTLKETLIFFEKHWAYFLGFGATQSIITAALRSSWLASSWFSAASVTSVIFGAHIVLSVEAMPSPRAPFSVLMFTPFFALCGMLLSVIGNAMR</sequence>
<proteinExistence type="predicted"/>
<feature type="transmembrane region" description="Helical" evidence="5">
    <location>
        <begin position="294"/>
        <end position="314"/>
    </location>
</feature>
<dbReference type="VEuPathDB" id="TriTrypDB:TRSC58_02221"/>
<accession>A0A061J7I2</accession>
<evidence type="ECO:0000256" key="3">
    <source>
        <dbReference type="ARBA" id="ARBA00022989"/>
    </source>
</evidence>
<dbReference type="EMBL" id="AUPL01002221">
    <property type="protein sequence ID" value="ESL10051.1"/>
    <property type="molecule type" value="Genomic_DNA"/>
</dbReference>
<reference evidence="6 7" key="1">
    <citation type="submission" date="2013-07" db="EMBL/GenBank/DDBJ databases">
        <authorList>
            <person name="Stoco P.H."/>
            <person name="Wagner G."/>
            <person name="Gerber A."/>
            <person name="Zaha A."/>
            <person name="Thompson C."/>
            <person name="Bartholomeu D.C."/>
            <person name="Luckemeyer D.D."/>
            <person name="Bahia D."/>
            <person name="Loreto E."/>
            <person name="Prestes E.B."/>
            <person name="Lima F.M."/>
            <person name="Rodrigues-Luiz G."/>
            <person name="Vallejo G.A."/>
            <person name="Filho J.F."/>
            <person name="Monteiro K.M."/>
            <person name="Tyler K.M."/>
            <person name="de Almeida L.G."/>
            <person name="Ortiz M.F."/>
            <person name="Siervo M.A."/>
            <person name="de Moraes M.H."/>
            <person name="Cunha O.L."/>
            <person name="Mendonca-Neto R."/>
            <person name="Silva R."/>
            <person name="Teixeira S.M."/>
            <person name="Murta S.M."/>
            <person name="Sincero T.C."/>
            <person name="Mendes T.A."/>
            <person name="Urmenyi T.P."/>
            <person name="Silva V.G."/>
            <person name="da Rocha W.D."/>
            <person name="Andersson B."/>
            <person name="Romanha A.J."/>
            <person name="Steindel M."/>
            <person name="de Vasconcelos A.T."/>
            <person name="Grisard E.C."/>
        </authorList>
    </citation>
    <scope>NUCLEOTIDE SEQUENCE [LARGE SCALE GENOMIC DNA]</scope>
    <source>
        <strain evidence="6 7">SC58</strain>
    </source>
</reference>
<dbReference type="GO" id="GO:0016236">
    <property type="term" value="P:macroautophagy"/>
    <property type="evidence" value="ECO:0007669"/>
    <property type="project" value="TreeGrafter"/>
</dbReference>
<evidence type="ECO:0000256" key="1">
    <source>
        <dbReference type="ARBA" id="ARBA00004141"/>
    </source>
</evidence>